<dbReference type="EMBL" id="JACHIG010000001">
    <property type="protein sequence ID" value="MBB5030815.1"/>
    <property type="molecule type" value="Genomic_DNA"/>
</dbReference>
<comment type="caution">
    <text evidence="1">The sequence shown here is derived from an EMBL/GenBank/DDBJ whole genome shotgun (WGS) entry which is preliminary data.</text>
</comment>
<dbReference type="SUPFAM" id="SSF55729">
    <property type="entry name" value="Acyl-CoA N-acyltransferases (Nat)"/>
    <property type="match status" value="1"/>
</dbReference>
<reference evidence="1 2" key="1">
    <citation type="submission" date="2020-08" db="EMBL/GenBank/DDBJ databases">
        <title>Genomic Encyclopedia of Type Strains, Phase IV (KMG-IV): sequencing the most valuable type-strain genomes for metagenomic binning, comparative biology and taxonomic classification.</title>
        <authorList>
            <person name="Goeker M."/>
        </authorList>
    </citation>
    <scope>NUCLEOTIDE SEQUENCE [LARGE SCALE GENOMIC DNA]</scope>
    <source>
        <strain evidence="1 2">DSM 12252</strain>
    </source>
</reference>
<keyword evidence="2" id="KW-1185">Reference proteome</keyword>
<dbReference type="AlphaFoldDB" id="A0A7W8DID9"/>
<protein>
    <recommendedName>
        <fullName evidence="3">BioF2-like acetyltransferase domain-containing protein</fullName>
    </recommendedName>
</protein>
<dbReference type="RefSeq" id="WP_184337769.1">
    <property type="nucleotide sequence ID" value="NZ_JACHIG010000001.1"/>
</dbReference>
<evidence type="ECO:0008006" key="3">
    <source>
        <dbReference type="Google" id="ProtNLM"/>
    </source>
</evidence>
<accession>A0A7W8DID9</accession>
<sequence>MTLQSFLHWIMQYVLPLLGWRVPVRLLRGTAPGSGRAVALLSAGGGSDFIFSHFFATEPQVLRSVRVPVWRLQRLLDAWRPEADLTLVRVDRLSARWFLKGRGIVVPEWVNSWMTLPCDWREYASTHKNASADLRRVRIKKYDCEISRSAQDFDAFYDRYYLPFATARHGARAGITPRWRLRMLFRQGLLLWVRQNGVRVACSLAMVKGRRFFMLCSGVLDGCMDLLKQGAVSSDYVLSFQTAASLGCTEVHMGGTLPSLQDGIFRYKKKWATGLSAHEGFVSGNMVMQIDWCRLEGAVAEFLTRASLIHHDGDGFSALWVFPPDLPLTAETLRQQYAWLHSRSLHRFRILLPGEPPADFACPPEVRLASLASVAHYGSAQLLSTMP</sequence>
<gene>
    <name evidence="1" type="ORF">HNQ65_000369</name>
</gene>
<dbReference type="InterPro" id="IPR016181">
    <property type="entry name" value="Acyl_CoA_acyltransferase"/>
</dbReference>
<proteinExistence type="predicted"/>
<organism evidence="1 2">
    <name type="scientific">Prosthecobacter vanneervenii</name>
    <dbReference type="NCBI Taxonomy" id="48466"/>
    <lineage>
        <taxon>Bacteria</taxon>
        <taxon>Pseudomonadati</taxon>
        <taxon>Verrucomicrobiota</taxon>
        <taxon>Verrucomicrobiia</taxon>
        <taxon>Verrucomicrobiales</taxon>
        <taxon>Verrucomicrobiaceae</taxon>
        <taxon>Prosthecobacter</taxon>
    </lineage>
</organism>
<evidence type="ECO:0000313" key="2">
    <source>
        <dbReference type="Proteomes" id="UP000590740"/>
    </source>
</evidence>
<evidence type="ECO:0000313" key="1">
    <source>
        <dbReference type="EMBL" id="MBB5030815.1"/>
    </source>
</evidence>
<dbReference type="Gene3D" id="3.40.630.30">
    <property type="match status" value="1"/>
</dbReference>
<dbReference type="Proteomes" id="UP000590740">
    <property type="component" value="Unassembled WGS sequence"/>
</dbReference>
<name>A0A7W8DID9_9BACT</name>